<feature type="domain" description="Auxiliary Activity family 9 catalytic" evidence="16">
    <location>
        <begin position="2"/>
        <end position="183"/>
    </location>
</feature>
<dbReference type="GO" id="GO:0004497">
    <property type="term" value="F:monooxygenase activity"/>
    <property type="evidence" value="ECO:0007669"/>
    <property type="project" value="UniProtKB-KW"/>
</dbReference>
<evidence type="ECO:0000256" key="3">
    <source>
        <dbReference type="ARBA" id="ARBA00022525"/>
    </source>
</evidence>
<keyword evidence="7" id="KW-0560">Oxidoreductase</keyword>
<evidence type="ECO:0000256" key="15">
    <source>
        <dbReference type="ARBA" id="ARBA00047174"/>
    </source>
</evidence>
<keyword evidence="10" id="KW-1015">Disulfide bond</keyword>
<evidence type="ECO:0000313" key="18">
    <source>
        <dbReference type="Proteomes" id="UP000799302"/>
    </source>
</evidence>
<dbReference type="Gene3D" id="2.70.50.70">
    <property type="match status" value="1"/>
</dbReference>
<comment type="catalytic activity">
    <reaction evidence="14">
        <text>[(1-&gt;4)-beta-D-glucosyl]n+m + reduced acceptor + O2 = 4-dehydro-beta-D-glucosyl-[(1-&gt;4)-beta-D-glucosyl]n-1 + [(1-&gt;4)-beta-D-glucosyl]m + acceptor + H2O.</text>
        <dbReference type="EC" id="1.14.99.56"/>
    </reaction>
</comment>
<dbReference type="Pfam" id="PF03443">
    <property type="entry name" value="AA9"/>
    <property type="match status" value="1"/>
</dbReference>
<evidence type="ECO:0000256" key="10">
    <source>
        <dbReference type="ARBA" id="ARBA00023157"/>
    </source>
</evidence>
<keyword evidence="18" id="KW-1185">Reference proteome</keyword>
<evidence type="ECO:0000256" key="8">
    <source>
        <dbReference type="ARBA" id="ARBA00023008"/>
    </source>
</evidence>
<evidence type="ECO:0000256" key="4">
    <source>
        <dbReference type="ARBA" id="ARBA00022723"/>
    </source>
</evidence>
<protein>
    <recommendedName>
        <fullName evidence="15">lytic cellulose monooxygenase (C4-dehydrogenating)</fullName>
        <ecNumber evidence="15">1.14.99.56</ecNumber>
    </recommendedName>
</protein>
<name>A0A6A6U537_9PEZI</name>
<dbReference type="GO" id="GO:0046872">
    <property type="term" value="F:metal ion binding"/>
    <property type="evidence" value="ECO:0007669"/>
    <property type="project" value="UniProtKB-KW"/>
</dbReference>
<organism evidence="17 18">
    <name type="scientific">Microthyrium microscopicum</name>
    <dbReference type="NCBI Taxonomy" id="703497"/>
    <lineage>
        <taxon>Eukaryota</taxon>
        <taxon>Fungi</taxon>
        <taxon>Dikarya</taxon>
        <taxon>Ascomycota</taxon>
        <taxon>Pezizomycotina</taxon>
        <taxon>Dothideomycetes</taxon>
        <taxon>Dothideomycetes incertae sedis</taxon>
        <taxon>Microthyriales</taxon>
        <taxon>Microthyriaceae</taxon>
        <taxon>Microthyrium</taxon>
    </lineage>
</organism>
<feature type="non-terminal residue" evidence="17">
    <location>
        <position position="1"/>
    </location>
</feature>
<comment type="cofactor">
    <cofactor evidence="1">
        <name>Cu(2+)</name>
        <dbReference type="ChEBI" id="CHEBI:29036"/>
    </cofactor>
</comment>
<dbReference type="EC" id="1.14.99.56" evidence="15"/>
<sequence>FPNLIVNSNTTGEWQFVRMTTNHYSNGPVLDLSSPAMACYEDRSRKPAGVFPLSAGATVNFKSNAGIFHPGPLLFYMAKVPAGQSADKWEPKGDVWFKIAQSTVSGNGGSMQFSAKIPNATPAGEYLVRIEHIAMHQPGTPQLYIACGQVKVSGAGSGTPGPLVAFPGAYHKTDPSMTYNMHANGGKLYSLPGPAVWKG</sequence>
<reference evidence="17" key="1">
    <citation type="journal article" date="2020" name="Stud. Mycol.">
        <title>101 Dothideomycetes genomes: a test case for predicting lifestyles and emergence of pathogens.</title>
        <authorList>
            <person name="Haridas S."/>
            <person name="Albert R."/>
            <person name="Binder M."/>
            <person name="Bloem J."/>
            <person name="Labutti K."/>
            <person name="Salamov A."/>
            <person name="Andreopoulos B."/>
            <person name="Baker S."/>
            <person name="Barry K."/>
            <person name="Bills G."/>
            <person name="Bluhm B."/>
            <person name="Cannon C."/>
            <person name="Castanera R."/>
            <person name="Culley D."/>
            <person name="Daum C."/>
            <person name="Ezra D."/>
            <person name="Gonzalez J."/>
            <person name="Henrissat B."/>
            <person name="Kuo A."/>
            <person name="Liang C."/>
            <person name="Lipzen A."/>
            <person name="Lutzoni F."/>
            <person name="Magnuson J."/>
            <person name="Mondo S."/>
            <person name="Nolan M."/>
            <person name="Ohm R."/>
            <person name="Pangilinan J."/>
            <person name="Park H.-J."/>
            <person name="Ramirez L."/>
            <person name="Alfaro M."/>
            <person name="Sun H."/>
            <person name="Tritt A."/>
            <person name="Yoshinaga Y."/>
            <person name="Zwiers L.-H."/>
            <person name="Turgeon B."/>
            <person name="Goodwin S."/>
            <person name="Spatafora J."/>
            <person name="Crous P."/>
            <person name="Grigoriev I."/>
        </authorList>
    </citation>
    <scope>NUCLEOTIDE SEQUENCE</scope>
    <source>
        <strain evidence="17">CBS 115976</strain>
    </source>
</reference>
<dbReference type="GO" id="GO:0005576">
    <property type="term" value="C:extracellular region"/>
    <property type="evidence" value="ECO:0007669"/>
    <property type="project" value="UniProtKB-SubCell"/>
</dbReference>
<dbReference type="AlphaFoldDB" id="A0A6A6U537"/>
<dbReference type="Proteomes" id="UP000799302">
    <property type="component" value="Unassembled WGS sequence"/>
</dbReference>
<evidence type="ECO:0000256" key="2">
    <source>
        <dbReference type="ARBA" id="ARBA00004613"/>
    </source>
</evidence>
<keyword evidence="11" id="KW-0119">Carbohydrate metabolism</keyword>
<evidence type="ECO:0000256" key="11">
    <source>
        <dbReference type="ARBA" id="ARBA00023277"/>
    </source>
</evidence>
<dbReference type="GO" id="GO:0030245">
    <property type="term" value="P:cellulose catabolic process"/>
    <property type="evidence" value="ECO:0007669"/>
    <property type="project" value="UniProtKB-KW"/>
</dbReference>
<comment type="subcellular location">
    <subcellularLocation>
        <location evidence="2">Secreted</location>
    </subcellularLocation>
</comment>
<evidence type="ECO:0000256" key="12">
    <source>
        <dbReference type="ARBA" id="ARBA00023326"/>
    </source>
</evidence>
<keyword evidence="12" id="KW-0624">Polysaccharide degradation</keyword>
<evidence type="ECO:0000259" key="16">
    <source>
        <dbReference type="Pfam" id="PF03443"/>
    </source>
</evidence>
<dbReference type="InterPro" id="IPR049892">
    <property type="entry name" value="AA9"/>
</dbReference>
<evidence type="ECO:0000256" key="13">
    <source>
        <dbReference type="ARBA" id="ARBA00044502"/>
    </source>
</evidence>
<comment type="similarity">
    <text evidence="13">Belongs to the polysaccharide monooxygenase AA9 family.</text>
</comment>
<keyword evidence="3" id="KW-0964">Secreted</keyword>
<dbReference type="InterPro" id="IPR005103">
    <property type="entry name" value="AA9_LPMO"/>
</dbReference>
<accession>A0A6A6U537</accession>
<keyword evidence="9" id="KW-0503">Monooxygenase</keyword>
<dbReference type="CDD" id="cd21175">
    <property type="entry name" value="LPMO_AA9"/>
    <property type="match status" value="1"/>
</dbReference>
<keyword evidence="6" id="KW-0136">Cellulose degradation</keyword>
<gene>
    <name evidence="17" type="ORF">BT63DRAFT_376981</name>
</gene>
<keyword evidence="5" id="KW-0732">Signal</keyword>
<evidence type="ECO:0000256" key="5">
    <source>
        <dbReference type="ARBA" id="ARBA00022729"/>
    </source>
</evidence>
<evidence type="ECO:0000256" key="9">
    <source>
        <dbReference type="ARBA" id="ARBA00023033"/>
    </source>
</evidence>
<evidence type="ECO:0000256" key="6">
    <source>
        <dbReference type="ARBA" id="ARBA00023001"/>
    </source>
</evidence>
<proteinExistence type="inferred from homology"/>
<dbReference type="PANTHER" id="PTHR33353:SF10">
    <property type="entry name" value="ENDO-BETA-1,4-GLUCANASE D"/>
    <property type="match status" value="1"/>
</dbReference>
<evidence type="ECO:0000313" key="17">
    <source>
        <dbReference type="EMBL" id="KAF2666403.1"/>
    </source>
</evidence>
<dbReference type="EMBL" id="MU004239">
    <property type="protein sequence ID" value="KAF2666403.1"/>
    <property type="molecule type" value="Genomic_DNA"/>
</dbReference>
<evidence type="ECO:0000256" key="7">
    <source>
        <dbReference type="ARBA" id="ARBA00023002"/>
    </source>
</evidence>
<keyword evidence="4" id="KW-0479">Metal-binding</keyword>
<evidence type="ECO:0000256" key="1">
    <source>
        <dbReference type="ARBA" id="ARBA00001973"/>
    </source>
</evidence>
<keyword evidence="8" id="KW-0186">Copper</keyword>
<dbReference type="OrthoDB" id="5271017at2759"/>
<evidence type="ECO:0000256" key="14">
    <source>
        <dbReference type="ARBA" id="ARBA00045077"/>
    </source>
</evidence>
<dbReference type="PANTHER" id="PTHR33353">
    <property type="entry name" value="PUTATIVE (AFU_ORTHOLOGUE AFUA_1G12560)-RELATED"/>
    <property type="match status" value="1"/>
</dbReference>